<proteinExistence type="predicted"/>
<dbReference type="Gene3D" id="3.40.1770.10">
    <property type="entry name" value="Urocanase superfamily"/>
    <property type="match status" value="1"/>
</dbReference>
<gene>
    <name evidence="2" type="ORF">BPO_2414</name>
</gene>
<dbReference type="GO" id="GO:0006548">
    <property type="term" value="P:L-histidine catabolic process"/>
    <property type="evidence" value="ECO:0007669"/>
    <property type="project" value="TreeGrafter"/>
</dbReference>
<dbReference type="GO" id="GO:0016153">
    <property type="term" value="F:urocanate hydratase activity"/>
    <property type="evidence" value="ECO:0007669"/>
    <property type="project" value="TreeGrafter"/>
</dbReference>
<name>A0AAU0F2Q6_9FLAO</name>
<dbReference type="Proteomes" id="UP001432059">
    <property type="component" value="Chromosome"/>
</dbReference>
<reference evidence="2" key="1">
    <citation type="submission" date="2023-10" db="EMBL/GenBank/DDBJ databases">
        <title>Characterization and whole genome sequencing of a novel strain of Bergeyella porcorum QD2021 isolated from pig.</title>
        <authorList>
            <person name="Liu G."/>
            <person name="Chen C."/>
            <person name="Han X."/>
        </authorList>
    </citation>
    <scope>NUCLEOTIDE SEQUENCE</scope>
    <source>
        <strain evidence="2">QD2021</strain>
    </source>
</reference>
<dbReference type="Pfam" id="PF17392">
    <property type="entry name" value="Urocanase_C"/>
    <property type="match status" value="1"/>
</dbReference>
<feature type="domain" description="Urocanase C-terminal" evidence="1">
    <location>
        <begin position="1"/>
        <end position="41"/>
    </location>
</feature>
<dbReference type="InterPro" id="IPR023637">
    <property type="entry name" value="Urocanase-like"/>
</dbReference>
<dbReference type="SUPFAM" id="SSF111326">
    <property type="entry name" value="Urocanase"/>
    <property type="match status" value="1"/>
</dbReference>
<accession>A0AAU0F2Q6</accession>
<evidence type="ECO:0000259" key="1">
    <source>
        <dbReference type="Pfam" id="PF17392"/>
    </source>
</evidence>
<protein>
    <recommendedName>
        <fullName evidence="1">Urocanase C-terminal domain-containing protein</fullName>
    </recommendedName>
</protein>
<dbReference type="AlphaFoldDB" id="A0AAU0F2Q6"/>
<dbReference type="KEGG" id="bpor:BPO_2414"/>
<dbReference type="InterPro" id="IPR035401">
    <property type="entry name" value="Urocanase_C"/>
</dbReference>
<keyword evidence="3" id="KW-1185">Reference proteome</keyword>
<dbReference type="PANTHER" id="PTHR12216:SF3">
    <property type="entry name" value="UROCANATE HYDRATASE"/>
    <property type="match status" value="1"/>
</dbReference>
<dbReference type="EMBL" id="CP136426">
    <property type="protein sequence ID" value="WOC53061.1"/>
    <property type="molecule type" value="Genomic_DNA"/>
</dbReference>
<organism evidence="2 3">
    <name type="scientific">Bergeyella porcorum</name>
    <dbReference type="NCBI Taxonomy" id="1735111"/>
    <lineage>
        <taxon>Bacteria</taxon>
        <taxon>Pseudomonadati</taxon>
        <taxon>Bacteroidota</taxon>
        <taxon>Flavobacteriia</taxon>
        <taxon>Flavobacteriales</taxon>
        <taxon>Weeksellaceae</taxon>
        <taxon>Bergeyella</taxon>
    </lineage>
</organism>
<sequence length="63" mass="7186">MLLDGTEDADRRLKSMLVWDVNNGISRRSWARNEGAIFAIKRAMEVEPLLKVTLPNMVDDTLL</sequence>
<dbReference type="PANTHER" id="PTHR12216">
    <property type="entry name" value="UROCANATE HYDRATASE"/>
    <property type="match status" value="1"/>
</dbReference>
<evidence type="ECO:0000313" key="3">
    <source>
        <dbReference type="Proteomes" id="UP001432059"/>
    </source>
</evidence>
<dbReference type="InterPro" id="IPR036190">
    <property type="entry name" value="Urocanase_sf"/>
</dbReference>
<evidence type="ECO:0000313" key="2">
    <source>
        <dbReference type="EMBL" id="WOC53061.1"/>
    </source>
</evidence>